<keyword evidence="1" id="KW-0540">Nuclease</keyword>
<evidence type="ECO:0000313" key="2">
    <source>
        <dbReference type="Proteomes" id="UP001055072"/>
    </source>
</evidence>
<comment type="caution">
    <text evidence="1">The sequence shown here is derived from an EMBL/GenBank/DDBJ whole genome shotgun (WGS) entry which is preliminary data.</text>
</comment>
<organism evidence="1 2">
    <name type="scientific">Irpex rosettiformis</name>
    <dbReference type="NCBI Taxonomy" id="378272"/>
    <lineage>
        <taxon>Eukaryota</taxon>
        <taxon>Fungi</taxon>
        <taxon>Dikarya</taxon>
        <taxon>Basidiomycota</taxon>
        <taxon>Agaricomycotina</taxon>
        <taxon>Agaricomycetes</taxon>
        <taxon>Polyporales</taxon>
        <taxon>Irpicaceae</taxon>
        <taxon>Irpex</taxon>
    </lineage>
</organism>
<accession>A0ACB8TUT7</accession>
<keyword evidence="1" id="KW-0378">Hydrolase</keyword>
<gene>
    <name evidence="1" type="ORF">BDY19DRAFT_1059368</name>
</gene>
<name>A0ACB8TUT7_9APHY</name>
<proteinExistence type="predicted"/>
<sequence>MRILSWNINGIRTLPKYHPWNTFKEFEGILDELNADIICFQELKYSRQALPRDVAMPSNYGSFFSFPTTKGGYSGVAVYARSNTATPLKAEEGLSGKLQPKTPLTTLERISSHYPSVNDIDLFPDEKGKIPASFNALDSEGRGLVLDFGLFVLINVYCPNETSDARTSFKMNYHLLLEERVRILMQEGREVIVLGDMNICATPADHCDGHLPSNANAFWEHPARQWFQKWLHPQGPMIDVVRTYWPERKGMFTCWNTKIQARETNYGTRVDYILVSPGLLKWIKHGDIQPSLKGSDHCPIYIDLYDDITLESGKTLKLCDAMKQSSAARELPRLAARHWAEFKQSRISSFFGKKNETSNSNTRTPSITPSNSQSVSGSPSRVDSDIGIGEMNSEKPATVFNPVNTKKRADSVYLDDSGSSPNKRSKKSSGDRMSSSHSEKTRSAASSSKSGLSSAEAIELENDSGESSSVALLDLTQLDSNDGNYELTTVTHGAIEASSAPTPPSSPSKTAWTNIFTPVQPPKCFVHGEPTKKYTVNKAGRNKGRSFYVCSRPVGPGYDKGKTERLREEVDHKYKCNYFKWASEVKRDNGLSPSPTR</sequence>
<reference evidence="1" key="1">
    <citation type="journal article" date="2021" name="Environ. Microbiol.">
        <title>Gene family expansions and transcriptome signatures uncover fungal adaptations to wood decay.</title>
        <authorList>
            <person name="Hage H."/>
            <person name="Miyauchi S."/>
            <person name="Viragh M."/>
            <person name="Drula E."/>
            <person name="Min B."/>
            <person name="Chaduli D."/>
            <person name="Navarro D."/>
            <person name="Favel A."/>
            <person name="Norest M."/>
            <person name="Lesage-Meessen L."/>
            <person name="Balint B."/>
            <person name="Merenyi Z."/>
            <person name="de Eugenio L."/>
            <person name="Morin E."/>
            <person name="Martinez A.T."/>
            <person name="Baldrian P."/>
            <person name="Stursova M."/>
            <person name="Martinez M.J."/>
            <person name="Novotny C."/>
            <person name="Magnuson J.K."/>
            <person name="Spatafora J.W."/>
            <person name="Maurice S."/>
            <person name="Pangilinan J."/>
            <person name="Andreopoulos W."/>
            <person name="LaButti K."/>
            <person name="Hundley H."/>
            <person name="Na H."/>
            <person name="Kuo A."/>
            <person name="Barry K."/>
            <person name="Lipzen A."/>
            <person name="Henrissat B."/>
            <person name="Riley R."/>
            <person name="Ahrendt S."/>
            <person name="Nagy L.G."/>
            <person name="Grigoriev I.V."/>
            <person name="Martin F."/>
            <person name="Rosso M.N."/>
        </authorList>
    </citation>
    <scope>NUCLEOTIDE SEQUENCE</scope>
    <source>
        <strain evidence="1">CBS 384.51</strain>
    </source>
</reference>
<protein>
    <submittedName>
        <fullName evidence="1">Endonuclease/exonuclease/phosphatase</fullName>
    </submittedName>
</protein>
<keyword evidence="2" id="KW-1185">Reference proteome</keyword>
<dbReference type="EMBL" id="MU274928">
    <property type="protein sequence ID" value="KAI0085805.1"/>
    <property type="molecule type" value="Genomic_DNA"/>
</dbReference>
<evidence type="ECO:0000313" key="1">
    <source>
        <dbReference type="EMBL" id="KAI0085805.1"/>
    </source>
</evidence>
<dbReference type="Proteomes" id="UP001055072">
    <property type="component" value="Unassembled WGS sequence"/>
</dbReference>
<keyword evidence="1" id="KW-0255">Endonuclease</keyword>